<evidence type="ECO:0000259" key="1">
    <source>
        <dbReference type="Pfam" id="PF13460"/>
    </source>
</evidence>
<dbReference type="EMBL" id="AP022822">
    <property type="protein sequence ID" value="BCA84900.1"/>
    <property type="molecule type" value="Genomic_DNA"/>
</dbReference>
<feature type="domain" description="NAD(P)-binding" evidence="1">
    <location>
        <begin position="7"/>
        <end position="187"/>
    </location>
</feature>
<protein>
    <submittedName>
        <fullName evidence="2">NAD-dependent dehydratase</fullName>
    </submittedName>
</protein>
<dbReference type="Gene3D" id="3.40.50.720">
    <property type="entry name" value="NAD(P)-binding Rossmann-like Domain"/>
    <property type="match status" value="1"/>
</dbReference>
<dbReference type="RefSeq" id="WP_173102274.1">
    <property type="nucleotide sequence ID" value="NZ_AP022822.1"/>
</dbReference>
<dbReference type="AlphaFoldDB" id="A0A679I940"/>
<dbReference type="InterPro" id="IPR016040">
    <property type="entry name" value="NAD(P)-bd_dom"/>
</dbReference>
<accession>A0A679I940</accession>
<reference evidence="2 3" key="1">
    <citation type="submission" date="2020-02" db="EMBL/GenBank/DDBJ databases">
        <title>Characterization of vanA genotype vancomycin-resistant Enterococcus saigonensis VE80.</title>
        <authorList>
            <person name="Harada T."/>
            <person name="Motooka D."/>
            <person name="Nakamura S."/>
            <person name="Yamamoto Y."/>
            <person name="Kawahara R."/>
            <person name="Kawatsu K."/>
        </authorList>
    </citation>
    <scope>NUCLEOTIDE SEQUENCE [LARGE SCALE GENOMIC DNA]</scope>
    <source>
        <strain evidence="2 3">VE80</strain>
    </source>
</reference>
<gene>
    <name evidence="2" type="ORF">EsVE80_04230</name>
</gene>
<name>A0A679I940_9ENTE</name>
<dbReference type="Pfam" id="PF13460">
    <property type="entry name" value="NAD_binding_10"/>
    <property type="match status" value="1"/>
</dbReference>
<proteinExistence type="predicted"/>
<dbReference type="SUPFAM" id="SSF51735">
    <property type="entry name" value="NAD(P)-binding Rossmann-fold domains"/>
    <property type="match status" value="1"/>
</dbReference>
<evidence type="ECO:0000313" key="3">
    <source>
        <dbReference type="Proteomes" id="UP000502998"/>
    </source>
</evidence>
<dbReference type="InterPro" id="IPR036291">
    <property type="entry name" value="NAD(P)-bd_dom_sf"/>
</dbReference>
<dbReference type="KEGG" id="esg:EsVE80_04230"/>
<evidence type="ECO:0000313" key="2">
    <source>
        <dbReference type="EMBL" id="BCA84900.1"/>
    </source>
</evidence>
<dbReference type="PANTHER" id="PTHR15020">
    <property type="entry name" value="FLAVIN REDUCTASE-RELATED"/>
    <property type="match status" value="1"/>
</dbReference>
<sequence length="210" mass="23271">MKILILGANGKIAQLVREMLATKHVSLRLFLRNASRIENIGDNEEVIEGDATNFAAITRALTDVDIVYANLAGQNIEAQAKNIVRAMTTANKKRIIWISTLGIYDEVPGDFGKWNHEMLDGGYLETYAAAANVIETSPLNYTIIRPAWLTNQDEVNFELTQKGELFNGTEVSRKSVATLVTEIINNPTRYTNQSIGINKPGTDGPMPAWY</sequence>
<keyword evidence="3" id="KW-1185">Reference proteome</keyword>
<organism evidence="2 3">
    <name type="scientific">Enterococcus saigonensis</name>
    <dbReference type="NCBI Taxonomy" id="1805431"/>
    <lineage>
        <taxon>Bacteria</taxon>
        <taxon>Bacillati</taxon>
        <taxon>Bacillota</taxon>
        <taxon>Bacilli</taxon>
        <taxon>Lactobacillales</taxon>
        <taxon>Enterococcaceae</taxon>
        <taxon>Enterococcus</taxon>
    </lineage>
</organism>
<dbReference type="PANTHER" id="PTHR15020:SF50">
    <property type="entry name" value="UPF0659 PROTEIN YMR090W"/>
    <property type="match status" value="1"/>
</dbReference>
<dbReference type="Proteomes" id="UP000502998">
    <property type="component" value="Chromosome"/>
</dbReference>